<evidence type="ECO:0000313" key="4">
    <source>
        <dbReference type="Proteomes" id="UP000567099"/>
    </source>
</evidence>
<dbReference type="KEGG" id="mmad:MMJJ_02010"/>
<dbReference type="EMBL" id="JACDUO010000001">
    <property type="protein sequence ID" value="MBA2863945.1"/>
    <property type="molecule type" value="Genomic_DNA"/>
</dbReference>
<dbReference type="EMBL" id="CP026606">
    <property type="protein sequence ID" value="AVB75620.1"/>
    <property type="molecule type" value="Genomic_DNA"/>
</dbReference>
<dbReference type="GeneID" id="36101293"/>
<dbReference type="RefSeq" id="WP_244901539.1">
    <property type="nucleotide sequence ID" value="NZ_CP026606.1"/>
</dbReference>
<evidence type="ECO:0000313" key="2">
    <source>
        <dbReference type="EMBL" id="MBA2863945.1"/>
    </source>
</evidence>
<organism evidence="1 3">
    <name type="scientific">Methanococcus maripaludis</name>
    <name type="common">Methanococcus deltae</name>
    <dbReference type="NCBI Taxonomy" id="39152"/>
    <lineage>
        <taxon>Archaea</taxon>
        <taxon>Methanobacteriati</taxon>
        <taxon>Methanobacteriota</taxon>
        <taxon>Methanomada group</taxon>
        <taxon>Methanococci</taxon>
        <taxon>Methanococcales</taxon>
        <taxon>Methanococcaceae</taxon>
        <taxon>Methanococcus</taxon>
    </lineage>
</organism>
<reference evidence="2 4" key="3">
    <citation type="submission" date="2020-07" db="EMBL/GenBank/DDBJ databases">
        <title>Genomic Encyclopedia of Type Strains, Phase IV (KMG-V): Genome sequencing to study the core and pangenomes of soil and plant-associated prokaryotes.</title>
        <authorList>
            <person name="Whitman W."/>
        </authorList>
    </citation>
    <scope>NUCLEOTIDE SEQUENCE [LARGE SCALE GENOMIC DNA]</scope>
    <source>
        <strain evidence="2 4">C13</strain>
    </source>
</reference>
<dbReference type="Proteomes" id="UP000567099">
    <property type="component" value="Unassembled WGS sequence"/>
</dbReference>
<protein>
    <submittedName>
        <fullName evidence="1">Uncharacterized protein</fullName>
    </submittedName>
</protein>
<accession>A0A2L1C8T6</accession>
<proteinExistence type="predicted"/>
<gene>
    <name evidence="2" type="ORF">HNP94_000945</name>
    <name evidence="1" type="ORF">MMJJ_02010</name>
</gene>
<reference evidence="1" key="2">
    <citation type="submission" date="2018-02" db="EMBL/GenBank/DDBJ databases">
        <title>Complete genome sequence of the Methanococcus maripaludis type strain JJ (DSM 2067), a model for selenoprotein synthesis in Archaea.</title>
        <authorList>
            <person name="Poehlein A."/>
            <person name="Heym D."/>
            <person name="Quitzke V."/>
            <person name="Fersch J."/>
            <person name="Daniel R."/>
            <person name="Rother M."/>
        </authorList>
    </citation>
    <scope>NUCLEOTIDE SEQUENCE [LARGE SCALE GENOMIC DNA]</scope>
    <source>
        <strain evidence="1">DSM 2067</strain>
    </source>
</reference>
<name>A0A2L1C8T6_METMI</name>
<evidence type="ECO:0000313" key="3">
    <source>
        <dbReference type="Proteomes" id="UP000239462"/>
    </source>
</evidence>
<dbReference type="Proteomes" id="UP000239462">
    <property type="component" value="Chromosome"/>
</dbReference>
<evidence type="ECO:0000313" key="1">
    <source>
        <dbReference type="EMBL" id="AVB75620.1"/>
    </source>
</evidence>
<sequence>MKLKRQIIAIFGSLLIFSLIAGCIDEDSTQTNATSNAVIESSIYDTTIETSKLPEADTNNTQKTVTKPPKIYMTYEITPVFIWGSEIF</sequence>
<reference evidence="3" key="1">
    <citation type="journal article" date="2018" name="Genome Announc.">
        <title>Complete Genome Sequence of the Methanococcus maripaludis Type Strain JJ (DSM 2067), a Model for Selenoprotein Synthesis in Archaea.</title>
        <authorList>
            <person name="Poehlein A."/>
            <person name="Heym D."/>
            <person name="Quitzke V."/>
            <person name="Fersch J."/>
            <person name="Daniel R."/>
            <person name="Rother M."/>
        </authorList>
    </citation>
    <scope>NUCLEOTIDE SEQUENCE [LARGE SCALE GENOMIC DNA]</scope>
    <source>
        <strain evidence="3">DSM 2067</strain>
    </source>
</reference>
<dbReference type="AlphaFoldDB" id="A0A2L1C8T6"/>
<dbReference type="PROSITE" id="PS51257">
    <property type="entry name" value="PROKAR_LIPOPROTEIN"/>
    <property type="match status" value="1"/>
</dbReference>